<evidence type="ECO:0000313" key="3">
    <source>
        <dbReference type="Proteomes" id="UP000325684"/>
    </source>
</evidence>
<dbReference type="Pfam" id="PF02586">
    <property type="entry name" value="SRAP"/>
    <property type="match status" value="1"/>
</dbReference>
<gene>
    <name evidence="2" type="ORF">FEZ63_20005</name>
</gene>
<protein>
    <recommendedName>
        <fullName evidence="4">SOS response-associated peptidase</fullName>
    </recommendedName>
</protein>
<keyword evidence="3" id="KW-1185">Reference proteome</keyword>
<dbReference type="GO" id="GO:0003697">
    <property type="term" value="F:single-stranded DNA binding"/>
    <property type="evidence" value="ECO:0007669"/>
    <property type="project" value="InterPro"/>
</dbReference>
<evidence type="ECO:0008006" key="4">
    <source>
        <dbReference type="Google" id="ProtNLM"/>
    </source>
</evidence>
<name>A0A5N3P5V5_9HYPH</name>
<accession>A0A5N3P5V5</accession>
<sequence length="177" mass="20127">MCNLYSVTKGQQAIRDLSRVGRDLTGNLPSLPGIFPDCVAPIVRTSRDGERVLEMMRWGFPPPPNLSNYPVTNVRNTKSPYWRGWLKPEFRCLVPFTSFCEYEDTKPRKTPTWFALSEERPLAAFAGIWRPWTGVRGTKANPVEGEHPSRRRRATAFEASAPLPWGPRATPRTRLDA</sequence>
<dbReference type="SUPFAM" id="SSF143081">
    <property type="entry name" value="BB1717-like"/>
    <property type="match status" value="1"/>
</dbReference>
<organism evidence="2 3">
    <name type="scientific">Microvirga brassicacearum</name>
    <dbReference type="NCBI Taxonomy" id="2580413"/>
    <lineage>
        <taxon>Bacteria</taxon>
        <taxon>Pseudomonadati</taxon>
        <taxon>Pseudomonadota</taxon>
        <taxon>Alphaproteobacteria</taxon>
        <taxon>Hyphomicrobiales</taxon>
        <taxon>Methylobacteriaceae</taxon>
        <taxon>Microvirga</taxon>
    </lineage>
</organism>
<proteinExistence type="predicted"/>
<dbReference type="AlphaFoldDB" id="A0A5N3P5V5"/>
<comment type="caution">
    <text evidence="2">The sequence shown here is derived from an EMBL/GenBank/DDBJ whole genome shotgun (WGS) entry which is preliminary data.</text>
</comment>
<evidence type="ECO:0000313" key="2">
    <source>
        <dbReference type="EMBL" id="KAB0265127.1"/>
    </source>
</evidence>
<evidence type="ECO:0000256" key="1">
    <source>
        <dbReference type="SAM" id="MobiDB-lite"/>
    </source>
</evidence>
<dbReference type="Gene3D" id="3.90.1680.20">
    <property type="match status" value="1"/>
</dbReference>
<dbReference type="OrthoDB" id="9782620at2"/>
<dbReference type="InterPro" id="IPR003738">
    <property type="entry name" value="SRAP"/>
</dbReference>
<dbReference type="EMBL" id="VCMV01000042">
    <property type="protein sequence ID" value="KAB0265127.1"/>
    <property type="molecule type" value="Genomic_DNA"/>
</dbReference>
<dbReference type="InterPro" id="IPR036590">
    <property type="entry name" value="SRAP-like"/>
</dbReference>
<reference evidence="2 3" key="1">
    <citation type="journal article" date="2019" name="Microorganisms">
        <title>Genome Insights into the Novel Species Microvirga brassicacearum, a Rapeseed Endophyte with Biotechnological Potential.</title>
        <authorList>
            <person name="Jimenez-Gomez A."/>
            <person name="Saati-Santamaria Z."/>
            <person name="Igual J.M."/>
            <person name="Rivas R."/>
            <person name="Mateos P.F."/>
            <person name="Garcia-Fraile P."/>
        </authorList>
    </citation>
    <scope>NUCLEOTIDE SEQUENCE [LARGE SCALE GENOMIC DNA]</scope>
    <source>
        <strain evidence="2 3">CDVBN77</strain>
    </source>
</reference>
<feature type="region of interest" description="Disordered" evidence="1">
    <location>
        <begin position="137"/>
        <end position="177"/>
    </location>
</feature>
<dbReference type="Proteomes" id="UP000325684">
    <property type="component" value="Unassembled WGS sequence"/>
</dbReference>
<dbReference type="GO" id="GO:0106300">
    <property type="term" value="P:protein-DNA covalent cross-linking repair"/>
    <property type="evidence" value="ECO:0007669"/>
    <property type="project" value="InterPro"/>
</dbReference>